<accession>A0A4R2RUK8</accession>
<proteinExistence type="predicted"/>
<dbReference type="AlphaFoldDB" id="A0A4R2RUK8"/>
<dbReference type="GO" id="GO:0006508">
    <property type="term" value="P:proteolysis"/>
    <property type="evidence" value="ECO:0007669"/>
    <property type="project" value="InterPro"/>
</dbReference>
<name>A0A4R2RUK8_9RHOB</name>
<comment type="caution">
    <text evidence="4">The sequence shown here is derived from an EMBL/GenBank/DDBJ whole genome shotgun (WGS) entry which is preliminary data.</text>
</comment>
<dbReference type="RefSeq" id="WP_243697834.1">
    <property type="nucleotide sequence ID" value="NZ_SLXU01000001.1"/>
</dbReference>
<dbReference type="Pfam" id="PF00089">
    <property type="entry name" value="Trypsin"/>
    <property type="match status" value="1"/>
</dbReference>
<evidence type="ECO:0000313" key="5">
    <source>
        <dbReference type="Proteomes" id="UP000295050"/>
    </source>
</evidence>
<organism evidence="4 5">
    <name type="scientific">Rhodovulum bhavnagarense</name>
    <dbReference type="NCBI Taxonomy" id="992286"/>
    <lineage>
        <taxon>Bacteria</taxon>
        <taxon>Pseudomonadati</taxon>
        <taxon>Pseudomonadota</taxon>
        <taxon>Alphaproteobacteria</taxon>
        <taxon>Rhodobacterales</taxon>
        <taxon>Paracoccaceae</taxon>
        <taxon>Rhodovulum</taxon>
    </lineage>
</organism>
<sequence>MPRKTVMFSILWLLLLWVSPAAAGSTLQVLQTGDDARGWQAVGRLELGGGGFCTGTLIAPDLVLTAAHCLYDTDSAKAIDLGRVRFLAGLRNGRAEAYRDIRRAVVHPRYQDLDADRMTRVANDLALLQLQHPIRLPGLVPFATVSDISAGDPVDVVSYAREREEAPSLEQSCRVMARRTAILVLSCSVDFGASGAPVFHVDGGVARIVSVVSAKADSNGQPVALGARVRDEVAVLQARLAADEGVIGPGVPPLRRFGQGTARGTGGAKFVTP</sequence>
<dbReference type="PANTHER" id="PTHR15462:SF8">
    <property type="entry name" value="SERINE PROTEASE"/>
    <property type="match status" value="1"/>
</dbReference>
<dbReference type="GO" id="GO:0004252">
    <property type="term" value="F:serine-type endopeptidase activity"/>
    <property type="evidence" value="ECO:0007669"/>
    <property type="project" value="InterPro"/>
</dbReference>
<dbReference type="InterPro" id="IPR001254">
    <property type="entry name" value="Trypsin_dom"/>
</dbReference>
<dbReference type="PRINTS" id="PR00722">
    <property type="entry name" value="CHYMOTRYPSIN"/>
</dbReference>
<dbReference type="SUPFAM" id="SSF50494">
    <property type="entry name" value="Trypsin-like serine proteases"/>
    <property type="match status" value="1"/>
</dbReference>
<dbReference type="InterPro" id="IPR050966">
    <property type="entry name" value="Glutamyl_endopeptidase"/>
</dbReference>
<feature type="chain" id="PRO_5020835712" evidence="2">
    <location>
        <begin position="24"/>
        <end position="273"/>
    </location>
</feature>
<dbReference type="InterPro" id="IPR043504">
    <property type="entry name" value="Peptidase_S1_PA_chymotrypsin"/>
</dbReference>
<reference evidence="4 5" key="1">
    <citation type="submission" date="2019-03" db="EMBL/GenBank/DDBJ databases">
        <title>Genomic Encyclopedia of Type Strains, Phase IV (KMG-IV): sequencing the most valuable type-strain genomes for metagenomic binning, comparative biology and taxonomic classification.</title>
        <authorList>
            <person name="Goeker M."/>
        </authorList>
    </citation>
    <scope>NUCLEOTIDE SEQUENCE [LARGE SCALE GENOMIC DNA]</scope>
    <source>
        <strain evidence="4 5">DSM 24766</strain>
    </source>
</reference>
<dbReference type="PROSITE" id="PS50240">
    <property type="entry name" value="TRYPSIN_DOM"/>
    <property type="match status" value="1"/>
</dbReference>
<evidence type="ECO:0000313" key="4">
    <source>
        <dbReference type="EMBL" id="TCP62825.1"/>
    </source>
</evidence>
<feature type="domain" description="Peptidase S1" evidence="3">
    <location>
        <begin position="21"/>
        <end position="273"/>
    </location>
</feature>
<dbReference type="EMBL" id="SLXU01000001">
    <property type="protein sequence ID" value="TCP62825.1"/>
    <property type="molecule type" value="Genomic_DNA"/>
</dbReference>
<dbReference type="PANTHER" id="PTHR15462">
    <property type="entry name" value="SERINE PROTEASE"/>
    <property type="match status" value="1"/>
</dbReference>
<dbReference type="Proteomes" id="UP000295050">
    <property type="component" value="Unassembled WGS sequence"/>
</dbReference>
<dbReference type="InterPro" id="IPR009003">
    <property type="entry name" value="Peptidase_S1_PA"/>
</dbReference>
<keyword evidence="1 2" id="KW-0732">Signal</keyword>
<protein>
    <submittedName>
        <fullName evidence="4">V8-like Glu-specific endopeptidase</fullName>
    </submittedName>
</protein>
<dbReference type="InterPro" id="IPR001314">
    <property type="entry name" value="Peptidase_S1A"/>
</dbReference>
<feature type="signal peptide" evidence="2">
    <location>
        <begin position="1"/>
        <end position="23"/>
    </location>
</feature>
<dbReference type="InterPro" id="IPR018114">
    <property type="entry name" value="TRYPSIN_HIS"/>
</dbReference>
<gene>
    <name evidence="4" type="ORF">EV663_10185</name>
</gene>
<dbReference type="Gene3D" id="2.40.10.10">
    <property type="entry name" value="Trypsin-like serine proteases"/>
    <property type="match status" value="2"/>
</dbReference>
<evidence type="ECO:0000256" key="1">
    <source>
        <dbReference type="ARBA" id="ARBA00022729"/>
    </source>
</evidence>
<dbReference type="SMART" id="SM00020">
    <property type="entry name" value="Tryp_SPc"/>
    <property type="match status" value="1"/>
</dbReference>
<dbReference type="PROSITE" id="PS00134">
    <property type="entry name" value="TRYPSIN_HIS"/>
    <property type="match status" value="1"/>
</dbReference>
<evidence type="ECO:0000259" key="3">
    <source>
        <dbReference type="PROSITE" id="PS50240"/>
    </source>
</evidence>
<keyword evidence="5" id="KW-1185">Reference proteome</keyword>
<evidence type="ECO:0000256" key="2">
    <source>
        <dbReference type="SAM" id="SignalP"/>
    </source>
</evidence>